<reference evidence="3" key="1">
    <citation type="submission" date="2016-11" db="UniProtKB">
        <authorList>
            <consortium name="WormBaseParasite"/>
        </authorList>
    </citation>
    <scope>IDENTIFICATION</scope>
</reference>
<sequence length="105" mass="11650">MLPDWVCAGVLEMLQVHNGDELKHAHPTGVADRDDLMTSEAFAVEMCPRRVWDEQYILGGYDVVMFLSSGVSPEGAKRSDSEVALLRSDDGPDHQSQSQMVRAPY</sequence>
<keyword evidence="2" id="KW-1185">Reference proteome</keyword>
<feature type="region of interest" description="Disordered" evidence="1">
    <location>
        <begin position="71"/>
        <end position="105"/>
    </location>
</feature>
<feature type="compositionally biased region" description="Basic and acidic residues" evidence="1">
    <location>
        <begin position="75"/>
        <end position="93"/>
    </location>
</feature>
<feature type="compositionally biased region" description="Polar residues" evidence="1">
    <location>
        <begin position="94"/>
        <end position="105"/>
    </location>
</feature>
<evidence type="ECO:0000256" key="1">
    <source>
        <dbReference type="SAM" id="MobiDB-lite"/>
    </source>
</evidence>
<dbReference type="WBParaSite" id="L893_g33439.t1">
    <property type="protein sequence ID" value="L893_g33439.t1"/>
    <property type="gene ID" value="L893_g33439"/>
</dbReference>
<dbReference type="Proteomes" id="UP000095287">
    <property type="component" value="Unplaced"/>
</dbReference>
<protein>
    <submittedName>
        <fullName evidence="3">PPM-type phosphatase domain-containing protein</fullName>
    </submittedName>
</protein>
<dbReference type="AlphaFoldDB" id="A0A1I8A6S2"/>
<organism evidence="2 3">
    <name type="scientific">Steinernema glaseri</name>
    <dbReference type="NCBI Taxonomy" id="37863"/>
    <lineage>
        <taxon>Eukaryota</taxon>
        <taxon>Metazoa</taxon>
        <taxon>Ecdysozoa</taxon>
        <taxon>Nematoda</taxon>
        <taxon>Chromadorea</taxon>
        <taxon>Rhabditida</taxon>
        <taxon>Tylenchina</taxon>
        <taxon>Panagrolaimomorpha</taxon>
        <taxon>Strongyloidoidea</taxon>
        <taxon>Steinernematidae</taxon>
        <taxon>Steinernema</taxon>
    </lineage>
</organism>
<accession>A0A1I8A6S2</accession>
<proteinExistence type="predicted"/>
<evidence type="ECO:0000313" key="2">
    <source>
        <dbReference type="Proteomes" id="UP000095287"/>
    </source>
</evidence>
<evidence type="ECO:0000313" key="3">
    <source>
        <dbReference type="WBParaSite" id="L893_g33439.t1"/>
    </source>
</evidence>
<name>A0A1I8A6S2_9BILA</name>